<evidence type="ECO:0000313" key="4">
    <source>
        <dbReference type="Proteomes" id="UP000492821"/>
    </source>
</evidence>
<dbReference type="SMART" id="SM00385">
    <property type="entry name" value="CYCLIN"/>
    <property type="match status" value="2"/>
</dbReference>
<proteinExistence type="inferred from homology"/>
<keyword evidence="1 2" id="KW-0195">Cyclin</keyword>
<dbReference type="Proteomes" id="UP000492821">
    <property type="component" value="Unassembled WGS sequence"/>
</dbReference>
<dbReference type="InterPro" id="IPR013763">
    <property type="entry name" value="Cyclin-like_dom"/>
</dbReference>
<name>A0A7E4VYI5_PANRE</name>
<evidence type="ECO:0000259" key="3">
    <source>
        <dbReference type="SMART" id="SM00385"/>
    </source>
</evidence>
<keyword evidence="4" id="KW-1185">Reference proteome</keyword>
<dbReference type="PANTHER" id="PTHR10026">
    <property type="entry name" value="CYCLIN"/>
    <property type="match status" value="1"/>
</dbReference>
<evidence type="ECO:0000256" key="2">
    <source>
        <dbReference type="RuleBase" id="RU000383"/>
    </source>
</evidence>
<reference evidence="4" key="1">
    <citation type="journal article" date="2013" name="Genetics">
        <title>The draft genome and transcriptome of Panagrellus redivivus are shaped by the harsh demands of a free-living lifestyle.</title>
        <authorList>
            <person name="Srinivasan J."/>
            <person name="Dillman A.R."/>
            <person name="Macchietto M.G."/>
            <person name="Heikkinen L."/>
            <person name="Lakso M."/>
            <person name="Fracchia K.M."/>
            <person name="Antoshechkin I."/>
            <person name="Mortazavi A."/>
            <person name="Wong G."/>
            <person name="Sternberg P.W."/>
        </authorList>
    </citation>
    <scope>NUCLEOTIDE SEQUENCE [LARGE SCALE GENOMIC DNA]</scope>
    <source>
        <strain evidence="4">MT8872</strain>
    </source>
</reference>
<dbReference type="InterPro" id="IPR006671">
    <property type="entry name" value="Cyclin_N"/>
</dbReference>
<dbReference type="SUPFAM" id="SSF47954">
    <property type="entry name" value="Cyclin-like"/>
    <property type="match status" value="2"/>
</dbReference>
<feature type="domain" description="Cyclin-like" evidence="3">
    <location>
        <begin position="43"/>
        <end position="138"/>
    </location>
</feature>
<evidence type="ECO:0000256" key="1">
    <source>
        <dbReference type="ARBA" id="ARBA00023127"/>
    </source>
</evidence>
<dbReference type="InterPro" id="IPR043198">
    <property type="entry name" value="Cyclin/Ssn8"/>
</dbReference>
<protein>
    <submittedName>
        <fullName evidence="5">Cyclin-K</fullName>
    </submittedName>
</protein>
<accession>A0A7E4VYI5</accession>
<dbReference type="AlphaFoldDB" id="A0A7E4VYI5"/>
<feature type="domain" description="Cyclin-like" evidence="3">
    <location>
        <begin position="151"/>
        <end position="255"/>
    </location>
</feature>
<dbReference type="Gene3D" id="1.10.472.10">
    <property type="entry name" value="Cyclin-like"/>
    <property type="match status" value="2"/>
</dbReference>
<dbReference type="WBParaSite" id="Pan_g5030.t2">
    <property type="protein sequence ID" value="Pan_g5030.t2"/>
    <property type="gene ID" value="Pan_g5030"/>
</dbReference>
<reference evidence="5" key="2">
    <citation type="submission" date="2020-10" db="UniProtKB">
        <authorList>
            <consortium name="WormBaseParasite"/>
        </authorList>
    </citation>
    <scope>IDENTIFICATION</scope>
</reference>
<dbReference type="Pfam" id="PF00134">
    <property type="entry name" value="Cyclin_N"/>
    <property type="match status" value="1"/>
</dbReference>
<sequence>MSEIVMNANRGWIFSPEELGNSPSRREGMSAEQEQDLRRAGCGILWQIGISMKLSEQPTLSTACSFFHRFYMFHSFKEYPAELAALGCLFLAGKVEETPKKCKDIVSVATQCLPDKYSDYPNLTFQSDVFNFERILLATLGFDVYLENPYTFLVQYAKIFDLEIEKMREIVQFAWTFLNDCAGMTLCLEYDPEIIAIAILQLALKFYEIDMDALHWQQKEPNEPWWTQFVTGLTNKMIDELCHRALDYYEKHTSSNSAHHIGA</sequence>
<dbReference type="InterPro" id="IPR036915">
    <property type="entry name" value="Cyclin-like_sf"/>
</dbReference>
<dbReference type="PIRSF" id="PIRSF036580">
    <property type="entry name" value="Cyclin_L"/>
    <property type="match status" value="1"/>
</dbReference>
<evidence type="ECO:0000313" key="5">
    <source>
        <dbReference type="WBParaSite" id="Pan_g5030.t2"/>
    </source>
</evidence>
<comment type="similarity">
    <text evidence="2">Belongs to the cyclin family.</text>
</comment>
<dbReference type="GO" id="GO:0016538">
    <property type="term" value="F:cyclin-dependent protein serine/threonine kinase regulator activity"/>
    <property type="evidence" value="ECO:0007669"/>
    <property type="project" value="InterPro"/>
</dbReference>
<organism evidence="4 5">
    <name type="scientific">Panagrellus redivivus</name>
    <name type="common">Microworm</name>
    <dbReference type="NCBI Taxonomy" id="6233"/>
    <lineage>
        <taxon>Eukaryota</taxon>
        <taxon>Metazoa</taxon>
        <taxon>Ecdysozoa</taxon>
        <taxon>Nematoda</taxon>
        <taxon>Chromadorea</taxon>
        <taxon>Rhabditida</taxon>
        <taxon>Tylenchina</taxon>
        <taxon>Panagrolaimomorpha</taxon>
        <taxon>Panagrolaimoidea</taxon>
        <taxon>Panagrolaimidae</taxon>
        <taxon>Panagrellus</taxon>
    </lineage>
</organism>
<dbReference type="GO" id="GO:0006357">
    <property type="term" value="P:regulation of transcription by RNA polymerase II"/>
    <property type="evidence" value="ECO:0007669"/>
    <property type="project" value="InterPro"/>
</dbReference>